<evidence type="ECO:0000313" key="3">
    <source>
        <dbReference type="Proteomes" id="UP000532194"/>
    </source>
</evidence>
<feature type="transmembrane region" description="Helical" evidence="1">
    <location>
        <begin position="410"/>
        <end position="430"/>
    </location>
</feature>
<dbReference type="EMBL" id="JAAIII010000004">
    <property type="protein sequence ID" value="NMM94349.1"/>
    <property type="molecule type" value="Genomic_DNA"/>
</dbReference>
<feature type="transmembrane region" description="Helical" evidence="1">
    <location>
        <begin position="329"/>
        <end position="350"/>
    </location>
</feature>
<dbReference type="Proteomes" id="UP000532194">
    <property type="component" value="Unassembled WGS sequence"/>
</dbReference>
<accession>A0A7Y0EQ20</accession>
<comment type="caution">
    <text evidence="2">The sequence shown here is derived from an EMBL/GenBank/DDBJ whole genome shotgun (WGS) entry which is preliminary data.</text>
</comment>
<feature type="transmembrane region" description="Helical" evidence="1">
    <location>
        <begin position="380"/>
        <end position="398"/>
    </location>
</feature>
<protein>
    <recommendedName>
        <fullName evidence="4">DUF3100 domain-containing protein</fullName>
    </recommendedName>
</protein>
<evidence type="ECO:0000313" key="2">
    <source>
        <dbReference type="EMBL" id="NMM94349.1"/>
    </source>
</evidence>
<dbReference type="Pfam" id="PF11299">
    <property type="entry name" value="DUF3100"/>
    <property type="match status" value="1"/>
</dbReference>
<feature type="transmembrane region" description="Helical" evidence="1">
    <location>
        <begin position="119"/>
        <end position="142"/>
    </location>
</feature>
<feature type="transmembrane region" description="Helical" evidence="1">
    <location>
        <begin position="356"/>
        <end position="373"/>
    </location>
</feature>
<name>A0A7Y0EQ20_9BIFI</name>
<keyword evidence="1" id="KW-1133">Transmembrane helix</keyword>
<proteinExistence type="predicted"/>
<feature type="transmembrane region" description="Helical" evidence="1">
    <location>
        <begin position="207"/>
        <end position="232"/>
    </location>
</feature>
<keyword evidence="1" id="KW-0812">Transmembrane</keyword>
<dbReference type="InterPro" id="IPR021450">
    <property type="entry name" value="DUF3100"/>
</dbReference>
<organism evidence="2 3">
    <name type="scientific">Bifidobacterium oedipodis</name>
    <dbReference type="NCBI Taxonomy" id="2675322"/>
    <lineage>
        <taxon>Bacteria</taxon>
        <taxon>Bacillati</taxon>
        <taxon>Actinomycetota</taxon>
        <taxon>Actinomycetes</taxon>
        <taxon>Bifidobacteriales</taxon>
        <taxon>Bifidobacteriaceae</taxon>
        <taxon>Bifidobacterium</taxon>
    </lineage>
</organism>
<gene>
    <name evidence="2" type="ORF">G1C95_1536</name>
</gene>
<dbReference type="AlphaFoldDB" id="A0A7Y0EQ20"/>
<dbReference type="RefSeq" id="WP_169172374.1">
    <property type="nucleotide sequence ID" value="NZ_JAAIII010000004.1"/>
</dbReference>
<reference evidence="2 3" key="1">
    <citation type="submission" date="2020-02" db="EMBL/GenBank/DDBJ databases">
        <title>Characterization of phylogenetic diversity of novel bifidobacterial species isolated in Czech ZOOs.</title>
        <authorList>
            <person name="Lugli G.A."/>
            <person name="Vera N.B."/>
            <person name="Ventura M."/>
        </authorList>
    </citation>
    <scope>NUCLEOTIDE SEQUENCE [LARGE SCALE GENOMIC DNA]</scope>
    <source>
        <strain evidence="2 3">DSM 109957</strain>
    </source>
</reference>
<evidence type="ECO:0008006" key="4">
    <source>
        <dbReference type="Google" id="ProtNLM"/>
    </source>
</evidence>
<feature type="transmembrane region" description="Helical" evidence="1">
    <location>
        <begin position="27"/>
        <end position="50"/>
    </location>
</feature>
<sequence length="471" mass="48756">MANKHNDTHQPVRYAYMSLGARIRAEWMIYIVALIIALIASFIGQISIPIGPGQLILFPIFYAIVLGILSGPSALRIFHGTQVKAASKLVIVAISPFIAKLGIAAGASIDTVVSAGPALFSHAFGDILTIAIALPVALALGLKRESIGAASSINRETNLAVTTDVYGAESPEARGSLSIYVVGGMLGTIYFGLMASIVAAFNVLHPLALGLASGVGAGIMMAAAVGSLGAIYPDQADQITALASASQTIAGIDGVYLAMFVALPLTAFLYRKLEPWFAARRHEPSDVLTDNDTRHESDAMHAANGTDKSADNASKSSAPVNGGMRVGEWAFLFALAGVGIILANFVGFHVSPLSSLPGVCVLFVLSMLGMACTKLIPLKLPIVAYVSILGLLAAGPWSPIQDMVVASVNVINLTAPLALVGAFAGIGVADQLGFFVKQGWKMIVVGVVFMTGSFVITGLIAQGLLTLTGAI</sequence>
<feature type="transmembrane region" description="Helical" evidence="1">
    <location>
        <begin position="442"/>
        <end position="465"/>
    </location>
</feature>
<feature type="transmembrane region" description="Helical" evidence="1">
    <location>
        <begin position="179"/>
        <end position="201"/>
    </location>
</feature>
<evidence type="ECO:0000256" key="1">
    <source>
        <dbReference type="SAM" id="Phobius"/>
    </source>
</evidence>
<feature type="transmembrane region" description="Helical" evidence="1">
    <location>
        <begin position="89"/>
        <end position="107"/>
    </location>
</feature>
<keyword evidence="1" id="KW-0472">Membrane</keyword>
<feature type="transmembrane region" description="Helical" evidence="1">
    <location>
        <begin position="56"/>
        <end position="77"/>
    </location>
</feature>
<keyword evidence="3" id="KW-1185">Reference proteome</keyword>